<accession>A0A7S0TP54</accession>
<dbReference type="AlphaFoldDB" id="A0A7S0TP54"/>
<evidence type="ECO:0000259" key="3">
    <source>
        <dbReference type="PROSITE" id="PS50222"/>
    </source>
</evidence>
<protein>
    <recommendedName>
        <fullName evidence="3">EF-hand domain-containing protein</fullName>
    </recommendedName>
</protein>
<evidence type="ECO:0000256" key="1">
    <source>
        <dbReference type="ARBA" id="ARBA00022837"/>
    </source>
</evidence>
<dbReference type="PROSITE" id="PS50222">
    <property type="entry name" value="EF_HAND_2"/>
    <property type="match status" value="1"/>
</dbReference>
<dbReference type="GO" id="GO:0005509">
    <property type="term" value="F:calcium ion binding"/>
    <property type="evidence" value="ECO:0007669"/>
    <property type="project" value="InterPro"/>
</dbReference>
<feature type="domain" description="EF-hand" evidence="3">
    <location>
        <begin position="105"/>
        <end position="140"/>
    </location>
</feature>
<evidence type="ECO:0000256" key="2">
    <source>
        <dbReference type="SAM" id="MobiDB-lite"/>
    </source>
</evidence>
<dbReference type="PROSITE" id="PS00018">
    <property type="entry name" value="EF_HAND_1"/>
    <property type="match status" value="1"/>
</dbReference>
<name>A0A7S0TP54_HEMAN</name>
<evidence type="ECO:0000313" key="4">
    <source>
        <dbReference type="EMBL" id="CAD8739489.1"/>
    </source>
</evidence>
<dbReference type="Pfam" id="PF13405">
    <property type="entry name" value="EF-hand_6"/>
    <property type="match status" value="1"/>
</dbReference>
<dbReference type="EMBL" id="HBFK01009977">
    <property type="protein sequence ID" value="CAD8739489.1"/>
    <property type="molecule type" value="Transcribed_RNA"/>
</dbReference>
<dbReference type="Gene3D" id="1.10.238.10">
    <property type="entry name" value="EF-hand"/>
    <property type="match status" value="1"/>
</dbReference>
<keyword evidence="1" id="KW-0106">Calcium</keyword>
<dbReference type="InterPro" id="IPR002048">
    <property type="entry name" value="EF_hand_dom"/>
</dbReference>
<gene>
    <name evidence="4" type="ORF">HAND1043_LOCUS5981</name>
</gene>
<organism evidence="4">
    <name type="scientific">Hemiselmis andersenii</name>
    <name type="common">Cryptophyte alga</name>
    <dbReference type="NCBI Taxonomy" id="464988"/>
    <lineage>
        <taxon>Eukaryota</taxon>
        <taxon>Cryptophyceae</taxon>
        <taxon>Cryptomonadales</taxon>
        <taxon>Hemiselmidaceae</taxon>
        <taxon>Hemiselmis</taxon>
    </lineage>
</organism>
<dbReference type="SUPFAM" id="SSF47473">
    <property type="entry name" value="EF-hand"/>
    <property type="match status" value="1"/>
</dbReference>
<sequence>MVVKAGGISGGMAAAVVLLSAAFSGYGAVRVEGFLHRVPHLPHRLHPLYPRPAASSPSRAKGRGLLCLRAERTNGTTSSDPPLAAEIPEDGGGGEVKGNDEDKERRFLFSRRLFKMLDKNQDGKISASEVVSALGIPHRPLAPLFCNTEKILLTDPDAAFGLGGE</sequence>
<reference evidence="4" key="1">
    <citation type="submission" date="2021-01" db="EMBL/GenBank/DDBJ databases">
        <authorList>
            <person name="Corre E."/>
            <person name="Pelletier E."/>
            <person name="Niang G."/>
            <person name="Scheremetjew M."/>
            <person name="Finn R."/>
            <person name="Kale V."/>
            <person name="Holt S."/>
            <person name="Cochrane G."/>
            <person name="Meng A."/>
            <person name="Brown T."/>
            <person name="Cohen L."/>
        </authorList>
    </citation>
    <scope>NUCLEOTIDE SEQUENCE</scope>
    <source>
        <strain evidence="4">CCMP441</strain>
    </source>
</reference>
<dbReference type="InterPro" id="IPR011992">
    <property type="entry name" value="EF-hand-dom_pair"/>
</dbReference>
<proteinExistence type="predicted"/>
<feature type="region of interest" description="Disordered" evidence="2">
    <location>
        <begin position="72"/>
        <end position="101"/>
    </location>
</feature>
<dbReference type="InterPro" id="IPR018247">
    <property type="entry name" value="EF_Hand_1_Ca_BS"/>
</dbReference>